<dbReference type="GO" id="GO:0005802">
    <property type="term" value="C:trans-Golgi network"/>
    <property type="evidence" value="ECO:0007669"/>
    <property type="project" value="TreeGrafter"/>
</dbReference>
<proteinExistence type="inferred from homology"/>
<protein>
    <recommendedName>
        <fullName evidence="6">Methyltransferase</fullName>
        <ecNumber evidence="6">2.1.1.-</ecNumber>
    </recommendedName>
</protein>
<dbReference type="AlphaFoldDB" id="A0A6V7PK37"/>
<dbReference type="InterPro" id="IPR029063">
    <property type="entry name" value="SAM-dependent_MTases_sf"/>
</dbReference>
<dbReference type="Gene3D" id="3.40.50.150">
    <property type="entry name" value="Vaccinia Virus protein VP39"/>
    <property type="match status" value="1"/>
</dbReference>
<keyword evidence="6" id="KW-0325">Glycoprotein</keyword>
<keyword evidence="4 6" id="KW-0735">Signal-anchor</keyword>
<dbReference type="Pfam" id="PF03141">
    <property type="entry name" value="Methyltransf_29"/>
    <property type="match status" value="1"/>
</dbReference>
<evidence type="ECO:0000256" key="1">
    <source>
        <dbReference type="ARBA" id="ARBA00004606"/>
    </source>
</evidence>
<accession>A0A6V7PK37</accession>
<evidence type="ECO:0000256" key="4">
    <source>
        <dbReference type="ARBA" id="ARBA00022968"/>
    </source>
</evidence>
<dbReference type="EC" id="2.1.1.-" evidence="6"/>
<organism evidence="7">
    <name type="scientific">Ananas comosus var. bracteatus</name>
    <name type="common">red pineapple</name>
    <dbReference type="NCBI Taxonomy" id="296719"/>
    <lineage>
        <taxon>Eukaryota</taxon>
        <taxon>Viridiplantae</taxon>
        <taxon>Streptophyta</taxon>
        <taxon>Embryophyta</taxon>
        <taxon>Tracheophyta</taxon>
        <taxon>Spermatophyta</taxon>
        <taxon>Magnoliopsida</taxon>
        <taxon>Liliopsida</taxon>
        <taxon>Poales</taxon>
        <taxon>Bromeliaceae</taxon>
        <taxon>Bromelioideae</taxon>
        <taxon>Ananas</taxon>
    </lineage>
</organism>
<dbReference type="GO" id="GO:0008168">
    <property type="term" value="F:methyltransferase activity"/>
    <property type="evidence" value="ECO:0007669"/>
    <property type="project" value="UniProtKB-UniRule"/>
</dbReference>
<comment type="similarity">
    <text evidence="2 6">Belongs to the methyltransferase superfamily.</text>
</comment>
<dbReference type="GO" id="GO:0032259">
    <property type="term" value="P:methylation"/>
    <property type="evidence" value="ECO:0007669"/>
    <property type="project" value="UniProtKB-KW"/>
</dbReference>
<evidence type="ECO:0000313" key="7">
    <source>
        <dbReference type="EMBL" id="CAD1831177.1"/>
    </source>
</evidence>
<dbReference type="FunFam" id="3.40.50.150:FF:000090">
    <property type="entry name" value="Probable methyltransferase PMT18"/>
    <property type="match status" value="1"/>
</dbReference>
<dbReference type="EMBL" id="LR862148">
    <property type="protein sequence ID" value="CAD1831177.1"/>
    <property type="molecule type" value="Genomic_DNA"/>
</dbReference>
<dbReference type="SUPFAM" id="SSF53335">
    <property type="entry name" value="S-adenosyl-L-methionine-dependent methyltransferases"/>
    <property type="match status" value="1"/>
</dbReference>
<keyword evidence="6" id="KW-0472">Membrane</keyword>
<reference evidence="7" key="1">
    <citation type="submission" date="2020-07" db="EMBL/GenBank/DDBJ databases">
        <authorList>
            <person name="Lin J."/>
        </authorList>
    </citation>
    <scope>NUCLEOTIDE SEQUENCE</scope>
</reference>
<evidence type="ECO:0000256" key="3">
    <source>
        <dbReference type="ARBA" id="ARBA00022603"/>
    </source>
</evidence>
<name>A0A6V7PK37_ANACO</name>
<dbReference type="GO" id="GO:0016020">
    <property type="term" value="C:membrane"/>
    <property type="evidence" value="ECO:0007669"/>
    <property type="project" value="UniProtKB-SubCell"/>
</dbReference>
<gene>
    <name evidence="7" type="ORF">CB5_LOCUS14388</name>
</gene>
<evidence type="ECO:0000256" key="5">
    <source>
        <dbReference type="ARBA" id="ARBA00037847"/>
    </source>
</evidence>
<sequence length="448" mass="50320">MARENNPFTSIIHLSESARLRITWFLGLTALCSLFYILGSWQSAKSGLGPSELSVGLKCREALPRPSNAFDLDFQSRHPVASLNASSTASENFPPCDFELFEYTPCQDSRKARKLDKTMMKHRERHCPRKGELLRCLVPAHRIIRTPFELDPSRGQSVSVPWCGTMFPRGSDAYIDDINSLVSLTDGSIRTALDTGCGVASWGAYLLKRDVLTMSFAPRDSHVAQVQFALERGVPAMIGVLASQRIPYPARAFDVAHCSRCLIPWNKFDGLYLIEVDRVLRPGGYWILSGPPINWNIHHMGWQRAEEDLKREQDEIEDLAKRLCWRKVAEKGDLAIWQKPVNHIECNESRDVGKAPRICDSNSPDAAWYKEMESCITPLPEAKSPEEVAGGSLEKWPQRAFAIPPRISRGSIPGITAEKFQDDNKLWAARVSNYKKIIPQLTRVGTGT</sequence>
<comment type="subcellular location">
    <subcellularLocation>
        <location evidence="5">Endomembrane system</location>
        <topology evidence="5">Single-pass membrane protein</topology>
    </subcellularLocation>
    <subcellularLocation>
        <location evidence="1 6">Membrane</location>
        <topology evidence="1 6">Single-pass type II membrane protein</topology>
    </subcellularLocation>
</comment>
<dbReference type="InterPro" id="IPR004159">
    <property type="entry name" value="Put_SAM_MeTrfase"/>
</dbReference>
<evidence type="ECO:0000256" key="2">
    <source>
        <dbReference type="ARBA" id="ARBA00008361"/>
    </source>
</evidence>
<dbReference type="GO" id="GO:0005768">
    <property type="term" value="C:endosome"/>
    <property type="evidence" value="ECO:0007669"/>
    <property type="project" value="TreeGrafter"/>
</dbReference>
<keyword evidence="6" id="KW-0808">Transferase</keyword>
<keyword evidence="6" id="KW-0812">Transmembrane</keyword>
<evidence type="ECO:0000256" key="6">
    <source>
        <dbReference type="RuleBase" id="RU366043"/>
    </source>
</evidence>
<feature type="transmembrane region" description="Helical" evidence="6">
    <location>
        <begin position="21"/>
        <end position="41"/>
    </location>
</feature>
<keyword evidence="6" id="KW-1133">Transmembrane helix</keyword>
<keyword evidence="3 6" id="KW-0489">Methyltransferase</keyword>
<dbReference type="PANTHER" id="PTHR10108">
    <property type="entry name" value="SAM-DEPENDENT METHYLTRANSFERASE"/>
    <property type="match status" value="1"/>
</dbReference>
<dbReference type="PANTHER" id="PTHR10108:SF1171">
    <property type="entry name" value="METHYLTRANSFERASE"/>
    <property type="match status" value="1"/>
</dbReference>